<dbReference type="GO" id="GO:0016740">
    <property type="term" value="F:transferase activity"/>
    <property type="evidence" value="ECO:0007669"/>
    <property type="project" value="UniProtKB-KW"/>
</dbReference>
<dbReference type="PANTHER" id="PTHR48207:SF4">
    <property type="entry name" value="BLL6097 PROTEIN"/>
    <property type="match status" value="1"/>
</dbReference>
<dbReference type="InterPro" id="IPR023606">
    <property type="entry name" value="CoA-Trfase_III_dom_1_sf"/>
</dbReference>
<evidence type="ECO:0000313" key="3">
    <source>
        <dbReference type="Proteomes" id="UP000809621"/>
    </source>
</evidence>
<accession>A0ABS2HI04</accession>
<dbReference type="Gene3D" id="3.30.1540.10">
    <property type="entry name" value="formyl-coa transferase, domain 3"/>
    <property type="match status" value="1"/>
</dbReference>
<dbReference type="InterPro" id="IPR044855">
    <property type="entry name" value="CoA-Trfase_III_dom3_sf"/>
</dbReference>
<proteinExistence type="predicted"/>
<gene>
    <name evidence="2" type="ORF">JQC93_06700</name>
</gene>
<keyword evidence="1 2" id="KW-0808">Transferase</keyword>
<dbReference type="Proteomes" id="UP000809621">
    <property type="component" value="Unassembled WGS sequence"/>
</dbReference>
<dbReference type="RefSeq" id="WP_205157698.1">
    <property type="nucleotide sequence ID" value="NZ_JAFEUM010000002.1"/>
</dbReference>
<evidence type="ECO:0000313" key="2">
    <source>
        <dbReference type="EMBL" id="MBM7036097.1"/>
    </source>
</evidence>
<dbReference type="EMBL" id="JAFEUM010000002">
    <property type="protein sequence ID" value="MBM7036097.1"/>
    <property type="molecule type" value="Genomic_DNA"/>
</dbReference>
<keyword evidence="3" id="KW-1185">Reference proteome</keyword>
<dbReference type="SUPFAM" id="SSF89796">
    <property type="entry name" value="CoA-transferase family III (CaiB/BaiF)"/>
    <property type="match status" value="1"/>
</dbReference>
<evidence type="ECO:0000256" key="1">
    <source>
        <dbReference type="ARBA" id="ARBA00022679"/>
    </source>
</evidence>
<comment type="caution">
    <text evidence="2">The sequence shown here is derived from an EMBL/GenBank/DDBJ whole genome shotgun (WGS) entry which is preliminary data.</text>
</comment>
<protein>
    <submittedName>
        <fullName evidence="2">CoA transferase</fullName>
    </submittedName>
</protein>
<dbReference type="InterPro" id="IPR003673">
    <property type="entry name" value="CoA-Trfase_fam_III"/>
</dbReference>
<name>A0ABS2HI04_9VIBR</name>
<dbReference type="InterPro" id="IPR050483">
    <property type="entry name" value="CoA-transferase_III_domain"/>
</dbReference>
<dbReference type="Pfam" id="PF02515">
    <property type="entry name" value="CoA_transf_3"/>
    <property type="match status" value="1"/>
</dbReference>
<dbReference type="PANTHER" id="PTHR48207">
    <property type="entry name" value="SUCCINATE--HYDROXYMETHYLGLUTARATE COA-TRANSFERASE"/>
    <property type="match status" value="1"/>
</dbReference>
<reference evidence="2 3" key="1">
    <citation type="submission" date="2021-02" db="EMBL/GenBank/DDBJ databases">
        <authorList>
            <person name="Park J.-S."/>
        </authorList>
    </citation>
    <scope>NUCLEOTIDE SEQUENCE [LARGE SCALE GENOMIC DNA]</scope>
    <source>
        <strain evidence="2 3">188UL20-2</strain>
    </source>
</reference>
<organism evidence="2 3">
    <name type="scientific">Vibrio ulleungensis</name>
    <dbReference type="NCBI Taxonomy" id="2807619"/>
    <lineage>
        <taxon>Bacteria</taxon>
        <taxon>Pseudomonadati</taxon>
        <taxon>Pseudomonadota</taxon>
        <taxon>Gammaproteobacteria</taxon>
        <taxon>Vibrionales</taxon>
        <taxon>Vibrionaceae</taxon>
        <taxon>Vibrio</taxon>
    </lineage>
</organism>
<dbReference type="Gene3D" id="3.40.50.10540">
    <property type="entry name" value="Crotonobetainyl-coa:carnitine coa-transferase, domain 1"/>
    <property type="match status" value="1"/>
</dbReference>
<sequence>MKLPLEGLTVLEFSQYMAGPYAGLRLADLGARVIKVERPILGDACRSLVTKNMKVGDDSVLFHTVNRNKESFQANLKDPDDVEVIKRLLPKVDVITHNFRPGIIERLGLDFDTVSQINPQLIYAQISGYGDSGPWKRKPGQDLLAQSMSGLTWLSGNKDDDPIPFGAAVADMVCGSNMVQAILAALLRRRKTGQGAKVDVSLMESILDFQFEGLTAYLNDDSNPSNELPTRSETASAHAYLGAPYGIYPTQNGYIALAMGSIETLSKLLGLNELADYSSNNRYYLDRDSAKSVIAKHLVTQTTEHWIAKLEAGEYWCSDVLTYNQLVETDGYKSLEMEMTITRHDEISLVTTRCPIRLNGNKIYHPKAAPILGDHTTNIKQEFNL</sequence>